<dbReference type="SMART" id="SM00360">
    <property type="entry name" value="RRM"/>
    <property type="match status" value="1"/>
</dbReference>
<evidence type="ECO:0000313" key="4">
    <source>
        <dbReference type="EMBL" id="KAK9698978.1"/>
    </source>
</evidence>
<dbReference type="PANTHER" id="PTHR32343">
    <property type="entry name" value="SERINE/ARGININE-RICH SPLICING FACTOR"/>
    <property type="match status" value="1"/>
</dbReference>
<dbReference type="Pfam" id="PF00076">
    <property type="entry name" value="RRM_1"/>
    <property type="match status" value="1"/>
</dbReference>
<dbReference type="InterPro" id="IPR000504">
    <property type="entry name" value="RRM_dom"/>
</dbReference>
<dbReference type="SUPFAM" id="SSF54928">
    <property type="entry name" value="RNA-binding domain, RBD"/>
    <property type="match status" value="1"/>
</dbReference>
<comment type="caution">
    <text evidence="4">The sequence shown here is derived from an EMBL/GenBank/DDBJ whole genome shotgun (WGS) entry which is preliminary data.</text>
</comment>
<dbReference type="PANTHER" id="PTHR32343:SF10">
    <property type="entry name" value="RNA-BINDING REGION RNP-1 DOMAIN-CONTAINING PROTEIN"/>
    <property type="match status" value="1"/>
</dbReference>
<feature type="compositionally biased region" description="Low complexity" evidence="2">
    <location>
        <begin position="264"/>
        <end position="275"/>
    </location>
</feature>
<dbReference type="Proteomes" id="UP001443914">
    <property type="component" value="Unassembled WGS sequence"/>
</dbReference>
<protein>
    <recommendedName>
        <fullName evidence="3">RRM domain-containing protein</fullName>
    </recommendedName>
</protein>
<feature type="compositionally biased region" description="Basic and acidic residues" evidence="2">
    <location>
        <begin position="228"/>
        <end position="263"/>
    </location>
</feature>
<feature type="region of interest" description="Disordered" evidence="2">
    <location>
        <begin position="228"/>
        <end position="300"/>
    </location>
</feature>
<proteinExistence type="predicted"/>
<evidence type="ECO:0000256" key="2">
    <source>
        <dbReference type="SAM" id="MobiDB-lite"/>
    </source>
</evidence>
<feature type="domain" description="RRM" evidence="3">
    <location>
        <begin position="4"/>
        <end position="78"/>
    </location>
</feature>
<name>A0AAW1J6Q6_SAPOF</name>
<keyword evidence="1" id="KW-0694">RNA-binding</keyword>
<organism evidence="4 5">
    <name type="scientific">Saponaria officinalis</name>
    <name type="common">Common soapwort</name>
    <name type="synonym">Lychnis saponaria</name>
    <dbReference type="NCBI Taxonomy" id="3572"/>
    <lineage>
        <taxon>Eukaryota</taxon>
        <taxon>Viridiplantae</taxon>
        <taxon>Streptophyta</taxon>
        <taxon>Embryophyta</taxon>
        <taxon>Tracheophyta</taxon>
        <taxon>Spermatophyta</taxon>
        <taxon>Magnoliopsida</taxon>
        <taxon>eudicotyledons</taxon>
        <taxon>Gunneridae</taxon>
        <taxon>Pentapetalae</taxon>
        <taxon>Caryophyllales</taxon>
        <taxon>Caryophyllaceae</taxon>
        <taxon>Caryophylleae</taxon>
        <taxon>Saponaria</taxon>
    </lineage>
</organism>
<evidence type="ECO:0000259" key="3">
    <source>
        <dbReference type="PROSITE" id="PS50102"/>
    </source>
</evidence>
<evidence type="ECO:0000313" key="5">
    <source>
        <dbReference type="Proteomes" id="UP001443914"/>
    </source>
</evidence>
<reference evidence="4" key="1">
    <citation type="submission" date="2024-03" db="EMBL/GenBank/DDBJ databases">
        <title>WGS assembly of Saponaria officinalis var. Norfolk2.</title>
        <authorList>
            <person name="Jenkins J."/>
            <person name="Shu S."/>
            <person name="Grimwood J."/>
            <person name="Barry K."/>
            <person name="Goodstein D."/>
            <person name="Schmutz J."/>
            <person name="Leebens-Mack J."/>
            <person name="Osbourn A."/>
        </authorList>
    </citation>
    <scope>NUCLEOTIDE SEQUENCE [LARGE SCALE GENOMIC DNA]</scope>
    <source>
        <strain evidence="4">JIC</strain>
    </source>
</reference>
<gene>
    <name evidence="4" type="ORF">RND81_08G145100</name>
</gene>
<keyword evidence="5" id="KW-1185">Reference proteome</keyword>
<sequence>MPVKTIKVSNVSCKASEREIKEFFSFSGDIVYVETKSGDGETLTAYITFKDAQGAETAVLLTGATIVDTAVSISIDPNYELPPAALAQATGGQNGQSALQKAEDVVSSMLAKGYILGKDAVGRAKSFDEKHKLTSTASLKITSFDQKIGFTEKISIGTSAVNNKVKEMDQKFQVSEKTKIAFSLAGEKVSNASSAIMKNRYVLIGTTWVTDAYNKVAKAAGEVGQKTKDKVGMVEDEQKRQIVDNFARDHLSETESPKDDSHKGSSPSKSSASPQGSPPPYPEESEQQPAKLEPAKGLIL</sequence>
<dbReference type="GO" id="GO:0003723">
    <property type="term" value="F:RNA binding"/>
    <property type="evidence" value="ECO:0007669"/>
    <property type="project" value="UniProtKB-UniRule"/>
</dbReference>
<dbReference type="InterPro" id="IPR012677">
    <property type="entry name" value="Nucleotide-bd_a/b_plait_sf"/>
</dbReference>
<dbReference type="InterPro" id="IPR035979">
    <property type="entry name" value="RBD_domain_sf"/>
</dbReference>
<evidence type="ECO:0000256" key="1">
    <source>
        <dbReference type="PROSITE-ProRule" id="PRU00176"/>
    </source>
</evidence>
<dbReference type="AlphaFoldDB" id="A0AAW1J6Q6"/>
<dbReference type="PROSITE" id="PS50102">
    <property type="entry name" value="RRM"/>
    <property type="match status" value="1"/>
</dbReference>
<dbReference type="EMBL" id="JBDFQZ010000008">
    <property type="protein sequence ID" value="KAK9698978.1"/>
    <property type="molecule type" value="Genomic_DNA"/>
</dbReference>
<accession>A0AAW1J6Q6</accession>
<dbReference type="Gene3D" id="3.30.70.330">
    <property type="match status" value="1"/>
</dbReference>